<feature type="region of interest" description="Disordered" evidence="3">
    <location>
        <begin position="88"/>
        <end position="109"/>
    </location>
</feature>
<sequence length="1078" mass="120318">MAENEKQIQIRTLYGESTTISIPSNRSIQDLKLLLVLIFIPAKTCPNFHLFFKGAKMSLGSSLSSYSIESDEFIVLVPFTKKDKSQNQVRSVSHTDRYDTLPKTSSSSSVVADSTYSDLMEDLSSLADRDRNQNSKEVLENVVSHIETPERNETWNQLLGDVFNSSKESSDLDEKGYEKIARFSDSMNCLCDSKTGKCLLLKLLGNNKEKLCQCPIWLKRLLKVFSFLNIFSGFLQMQNLAITWDSVKGAMRNLGAFGLEVGVEDVKHLSVICPKILRIGNNVSEPIKLGDVIVILDSSANARVQPGSANNIRTVRKQVSTSSIVNTVKKRELAFKTTLWWVVGISLGKRKCGNGMKKLPSLEDLLVLMKDTDTATTFGESKRARTNSSAGLTSQSGQTRCRDMKPLSPEEMVGHLRKGVGSRQQIVHVKEIGARIAIRVDIPNELSELTATALKKIGVSRLYSHQAESIQASLSGKNVVVATMTSSGKSLCYNVPVLESLSQNSMSCALYLFPTKALAQDQIRALSVMTEGMEMSFNFGVYDGDTSQENRKWLRDNARLLITNPDMLHMSILPFHTQFQRILSNLRFVVIDEAHTYKGAFGCHTALVLRRLRRLCGHVYGSDPAFIFCTATSANPREHAMELAGLSTLDLIQNDGSPSGPKFFALWNPPIYWKTVGAFSFAIIISTDGGLKYSSFYLEYLFFFLGKSQVSKASSETCTSKTADKEIISRRSSPVLELSSLFAEMVQHGLRCIAFCKTRKLCELVLLYTREILKEAAPLLVDSIGSYRAGYIAQDRRRIESELFGGKLLGVAATNALELGIDVGHVDATLHLGFPGSVSSLWQQAGRSGRREKSSLAVYVAFEGPLDQYFMKFPEKLFGRSIECCHIDAQNKQVLEQHLVCASVEHPLSLLHDERYFGPGLNSSIASLVKKRCLSSDPSHDFPDRMWSYIGIEKRPSYGVSIRAIETEKYKVIDKKTNEVIEEIEESKAFFQVYEGAVYMQQGKIYLVKDLDIYEKIAICEEAVVTYYTKTRDYTDVHLSGRDMVCSALLHLHMHSFISCDLQQMVMLPAVACYVVLE</sequence>
<dbReference type="InterPro" id="IPR027417">
    <property type="entry name" value="P-loop_NTPase"/>
</dbReference>
<dbReference type="FunFam" id="3.40.50.300:FF:001137">
    <property type="entry name" value="DEAD/DEAH box helicase"/>
    <property type="match status" value="1"/>
</dbReference>
<dbReference type="SUPFAM" id="SSF54236">
    <property type="entry name" value="Ubiquitin-like"/>
    <property type="match status" value="1"/>
</dbReference>
<dbReference type="InterPro" id="IPR011545">
    <property type="entry name" value="DEAD/DEAH_box_helicase_dom"/>
</dbReference>
<dbReference type="PROSITE" id="PS51194">
    <property type="entry name" value="HELICASE_CTER"/>
    <property type="match status" value="1"/>
</dbReference>
<accession>A0A7J6UY59</accession>
<dbReference type="OrthoDB" id="18781at2759"/>
<dbReference type="Pfam" id="PF00270">
    <property type="entry name" value="DEAD"/>
    <property type="match status" value="1"/>
</dbReference>
<dbReference type="SMART" id="SM00490">
    <property type="entry name" value="HELICc"/>
    <property type="match status" value="1"/>
</dbReference>
<evidence type="ECO:0000313" key="7">
    <source>
        <dbReference type="EMBL" id="KAF5177122.1"/>
    </source>
</evidence>
<reference evidence="7 8" key="1">
    <citation type="submission" date="2020-06" db="EMBL/GenBank/DDBJ databases">
        <title>Transcriptomic and genomic resources for Thalictrum thalictroides and T. hernandezii: Facilitating candidate gene discovery in an emerging model plant lineage.</title>
        <authorList>
            <person name="Arias T."/>
            <person name="Riano-Pachon D.M."/>
            <person name="Di Stilio V.S."/>
        </authorList>
    </citation>
    <scope>NUCLEOTIDE SEQUENCE [LARGE SCALE GENOMIC DNA]</scope>
    <source>
        <strain evidence="8">cv. WT478/WT964</strain>
        <tissue evidence="7">Leaves</tissue>
    </source>
</reference>
<feature type="domain" description="Ubiquitin-like" evidence="4">
    <location>
        <begin position="6"/>
        <end position="77"/>
    </location>
</feature>
<dbReference type="Proteomes" id="UP000554482">
    <property type="component" value="Unassembled WGS sequence"/>
</dbReference>
<feature type="domain" description="Helicase C-terminal" evidence="6">
    <location>
        <begin position="737"/>
        <end position="895"/>
    </location>
</feature>
<feature type="domain" description="Helicase ATP-binding" evidence="5">
    <location>
        <begin position="470"/>
        <end position="651"/>
    </location>
</feature>
<dbReference type="GO" id="GO:0043138">
    <property type="term" value="F:3'-5' DNA helicase activity"/>
    <property type="evidence" value="ECO:0007669"/>
    <property type="project" value="TreeGrafter"/>
</dbReference>
<keyword evidence="7" id="KW-0347">Helicase</keyword>
<feature type="compositionally biased region" description="Polar residues" evidence="3">
    <location>
        <begin position="386"/>
        <end position="399"/>
    </location>
</feature>
<dbReference type="PANTHER" id="PTHR47957:SF3">
    <property type="entry name" value="ATP-DEPENDENT HELICASE HRQ1"/>
    <property type="match status" value="1"/>
</dbReference>
<keyword evidence="1" id="KW-0547">Nucleotide-binding</keyword>
<dbReference type="PANTHER" id="PTHR47957">
    <property type="entry name" value="ATP-DEPENDENT HELICASE HRQ1"/>
    <property type="match status" value="1"/>
</dbReference>
<dbReference type="EMBL" id="JABWDY010041799">
    <property type="protein sequence ID" value="KAF5177122.1"/>
    <property type="molecule type" value="Genomic_DNA"/>
</dbReference>
<gene>
    <name evidence="7" type="ORF">FRX31_033294</name>
</gene>
<evidence type="ECO:0000256" key="3">
    <source>
        <dbReference type="SAM" id="MobiDB-lite"/>
    </source>
</evidence>
<dbReference type="Pfam" id="PF00271">
    <property type="entry name" value="Helicase_C"/>
    <property type="match status" value="1"/>
</dbReference>
<dbReference type="GO" id="GO:0005634">
    <property type="term" value="C:nucleus"/>
    <property type="evidence" value="ECO:0007669"/>
    <property type="project" value="TreeGrafter"/>
</dbReference>
<dbReference type="SMART" id="SM00487">
    <property type="entry name" value="DEXDc"/>
    <property type="match status" value="1"/>
</dbReference>
<dbReference type="SUPFAM" id="SSF52540">
    <property type="entry name" value="P-loop containing nucleoside triphosphate hydrolases"/>
    <property type="match status" value="1"/>
</dbReference>
<evidence type="ECO:0000259" key="5">
    <source>
        <dbReference type="PROSITE" id="PS51192"/>
    </source>
</evidence>
<keyword evidence="2" id="KW-0067">ATP-binding</keyword>
<evidence type="ECO:0000259" key="6">
    <source>
        <dbReference type="PROSITE" id="PS51194"/>
    </source>
</evidence>
<proteinExistence type="predicted"/>
<evidence type="ECO:0000256" key="1">
    <source>
        <dbReference type="ARBA" id="ARBA00022741"/>
    </source>
</evidence>
<protein>
    <submittedName>
        <fullName evidence="7">Atp-dependent helicase hrq1</fullName>
    </submittedName>
</protein>
<dbReference type="PROSITE" id="PS50053">
    <property type="entry name" value="UBIQUITIN_2"/>
    <property type="match status" value="1"/>
</dbReference>
<dbReference type="InterPro" id="IPR001650">
    <property type="entry name" value="Helicase_C-like"/>
</dbReference>
<dbReference type="PROSITE" id="PS51192">
    <property type="entry name" value="HELICASE_ATP_BIND_1"/>
    <property type="match status" value="1"/>
</dbReference>
<dbReference type="InterPro" id="IPR000626">
    <property type="entry name" value="Ubiquitin-like_dom"/>
</dbReference>
<dbReference type="Gene3D" id="3.10.20.90">
    <property type="entry name" value="Phosphatidylinositol 3-kinase Catalytic Subunit, Chain A, domain 1"/>
    <property type="match status" value="1"/>
</dbReference>
<dbReference type="GO" id="GO:0003676">
    <property type="term" value="F:nucleic acid binding"/>
    <property type="evidence" value="ECO:0007669"/>
    <property type="project" value="InterPro"/>
</dbReference>
<dbReference type="InterPro" id="IPR029071">
    <property type="entry name" value="Ubiquitin-like_domsf"/>
</dbReference>
<dbReference type="GO" id="GO:0036297">
    <property type="term" value="P:interstrand cross-link repair"/>
    <property type="evidence" value="ECO:0007669"/>
    <property type="project" value="TreeGrafter"/>
</dbReference>
<organism evidence="7 8">
    <name type="scientific">Thalictrum thalictroides</name>
    <name type="common">Rue-anemone</name>
    <name type="synonym">Anemone thalictroides</name>
    <dbReference type="NCBI Taxonomy" id="46969"/>
    <lineage>
        <taxon>Eukaryota</taxon>
        <taxon>Viridiplantae</taxon>
        <taxon>Streptophyta</taxon>
        <taxon>Embryophyta</taxon>
        <taxon>Tracheophyta</taxon>
        <taxon>Spermatophyta</taxon>
        <taxon>Magnoliopsida</taxon>
        <taxon>Ranunculales</taxon>
        <taxon>Ranunculaceae</taxon>
        <taxon>Thalictroideae</taxon>
        <taxon>Thalictrum</taxon>
    </lineage>
</organism>
<dbReference type="CDD" id="cd17923">
    <property type="entry name" value="DEXHc_Hrq1-like"/>
    <property type="match status" value="1"/>
</dbReference>
<dbReference type="GO" id="GO:0005524">
    <property type="term" value="F:ATP binding"/>
    <property type="evidence" value="ECO:0007669"/>
    <property type="project" value="UniProtKB-KW"/>
</dbReference>
<dbReference type="CDD" id="cd18797">
    <property type="entry name" value="SF2_C_Hrq"/>
    <property type="match status" value="1"/>
</dbReference>
<evidence type="ECO:0000256" key="2">
    <source>
        <dbReference type="ARBA" id="ARBA00022840"/>
    </source>
</evidence>
<evidence type="ECO:0000313" key="8">
    <source>
        <dbReference type="Proteomes" id="UP000554482"/>
    </source>
</evidence>
<dbReference type="GO" id="GO:0006289">
    <property type="term" value="P:nucleotide-excision repair"/>
    <property type="evidence" value="ECO:0007669"/>
    <property type="project" value="TreeGrafter"/>
</dbReference>
<dbReference type="InterPro" id="IPR014001">
    <property type="entry name" value="Helicase_ATP-bd"/>
</dbReference>
<name>A0A7J6UY59_THATH</name>
<feature type="region of interest" description="Disordered" evidence="3">
    <location>
        <begin position="380"/>
        <end position="405"/>
    </location>
</feature>
<dbReference type="AlphaFoldDB" id="A0A7J6UY59"/>
<dbReference type="Gene3D" id="3.40.50.300">
    <property type="entry name" value="P-loop containing nucleotide triphosphate hydrolases"/>
    <property type="match status" value="2"/>
</dbReference>
<dbReference type="Pfam" id="PF22982">
    <property type="entry name" value="WHD_HRQ1"/>
    <property type="match status" value="1"/>
</dbReference>
<keyword evidence="8" id="KW-1185">Reference proteome</keyword>
<evidence type="ECO:0000259" key="4">
    <source>
        <dbReference type="PROSITE" id="PS50053"/>
    </source>
</evidence>
<dbReference type="InterPro" id="IPR055227">
    <property type="entry name" value="HRQ1_WHD"/>
</dbReference>
<keyword evidence="7" id="KW-0378">Hydrolase</keyword>
<comment type="caution">
    <text evidence="7">The sequence shown here is derived from an EMBL/GenBank/DDBJ whole genome shotgun (WGS) entry which is preliminary data.</text>
</comment>